<dbReference type="Pfam" id="PF04012">
    <property type="entry name" value="PspA_IM30"/>
    <property type="match status" value="1"/>
</dbReference>
<organism evidence="3">
    <name type="scientific">Pseudoalteromonas translucida KMM 520</name>
    <dbReference type="NCBI Taxonomy" id="1315283"/>
    <lineage>
        <taxon>Bacteria</taxon>
        <taxon>Pseudomonadati</taxon>
        <taxon>Pseudomonadota</taxon>
        <taxon>Gammaproteobacteria</taxon>
        <taxon>Alteromonadales</taxon>
        <taxon>Pseudoalteromonadaceae</taxon>
        <taxon>Pseudoalteromonas</taxon>
    </lineage>
</organism>
<evidence type="ECO:0000256" key="1">
    <source>
        <dbReference type="ARBA" id="ARBA00043985"/>
    </source>
</evidence>
<dbReference type="PANTHER" id="PTHR31088">
    <property type="entry name" value="MEMBRANE-ASSOCIATED PROTEIN VIPP1, CHLOROPLASTIC"/>
    <property type="match status" value="1"/>
</dbReference>
<dbReference type="GO" id="GO:0009271">
    <property type="term" value="P:phage shock"/>
    <property type="evidence" value="ECO:0007669"/>
    <property type="project" value="TreeGrafter"/>
</dbReference>
<dbReference type="OrthoDB" id="9779630at2"/>
<feature type="coiled-coil region" evidence="2">
    <location>
        <begin position="108"/>
        <end position="224"/>
    </location>
</feature>
<evidence type="ECO:0000313" key="3">
    <source>
        <dbReference type="EMBL" id="ALS31910.1"/>
    </source>
</evidence>
<dbReference type="EMBL" id="CP011034">
    <property type="protein sequence ID" value="ALS31910.1"/>
    <property type="molecule type" value="Genomic_DNA"/>
</dbReference>
<dbReference type="GO" id="GO:0005829">
    <property type="term" value="C:cytosol"/>
    <property type="evidence" value="ECO:0007669"/>
    <property type="project" value="TreeGrafter"/>
</dbReference>
<protein>
    <submittedName>
        <fullName evidence="3">Phage shock protein A</fullName>
    </submittedName>
</protein>
<dbReference type="KEGG" id="ptn:PTRA_a0564"/>
<keyword evidence="2" id="KW-0175">Coiled coil</keyword>
<sequence length="226" mass="25415">MGIFNRVTDIVQANIVSILDKAEDPEKLLNLMLSEMQDALTECRITTAALLCEEKTLKRQIENKNNNLVYWQDKAELAIERGRDDLAKSALLEKQAISNTVVAKQLQLETLQQSITKVTADCQHLQQKIAEAKAKQTQLVQRHNIVAARGRINSQLQSEKVAHALSRFEKIEQRVEGIEAQVEAYELTDSENTIAAQIDALVKNEQVDTELARLKAELKTNLKQSA</sequence>
<accession>A0A0U2LKL4</accession>
<dbReference type="RefSeq" id="WP_058372580.1">
    <property type="nucleotide sequence ID" value="NZ_CP011034.1"/>
</dbReference>
<reference evidence="3 4" key="1">
    <citation type="submission" date="2015-03" db="EMBL/GenBank/DDBJ databases">
        <authorList>
            <person name="Murphy D."/>
        </authorList>
    </citation>
    <scope>NUCLEOTIDE SEQUENCE [LARGE SCALE GENOMIC DNA]</scope>
    <source>
        <strain evidence="3 4">KMM 520</strain>
    </source>
</reference>
<comment type="similarity">
    <text evidence="1">Belongs to the PspA/Vipp/IM30 family.</text>
</comment>
<evidence type="ECO:0000313" key="4">
    <source>
        <dbReference type="Proteomes" id="UP000065261"/>
    </source>
</evidence>
<proteinExistence type="inferred from homology"/>
<dbReference type="InterPro" id="IPR007157">
    <property type="entry name" value="PspA_VIPP1"/>
</dbReference>
<gene>
    <name evidence="3" type="primary">pspA</name>
    <name evidence="3" type="ORF">PTRA_a0564</name>
</gene>
<name>A0A0U2LKL4_9GAMM</name>
<evidence type="ECO:0000256" key="2">
    <source>
        <dbReference type="SAM" id="Coils"/>
    </source>
</evidence>
<dbReference type="AlphaFoldDB" id="A0A0U2LKL4"/>
<dbReference type="PATRIC" id="fig|1315283.4.peg.507"/>
<dbReference type="PANTHER" id="PTHR31088:SF6">
    <property type="entry name" value="PHAGE SHOCK PROTEIN A"/>
    <property type="match status" value="1"/>
</dbReference>
<dbReference type="Proteomes" id="UP000065261">
    <property type="component" value="Chromosome I"/>
</dbReference>